<evidence type="ECO:0000313" key="4">
    <source>
        <dbReference type="Proteomes" id="UP000063275"/>
    </source>
</evidence>
<dbReference type="Proteomes" id="UP000063275">
    <property type="component" value="Chromosome"/>
</dbReference>
<evidence type="ECO:0000313" key="3">
    <source>
        <dbReference type="EMBL" id="ALQ40762.1"/>
    </source>
</evidence>
<dbReference type="EMBL" id="CP013331">
    <property type="protein sequence ID" value="ALQ40762.1"/>
    <property type="molecule type" value="Genomic_DNA"/>
</dbReference>
<dbReference type="CDD" id="cd04647">
    <property type="entry name" value="LbH_MAT_like"/>
    <property type="match status" value="1"/>
</dbReference>
<sequence length="222" mass="24929">MYAISLKYLIGLNFIKTKYQKIKNKLEIVGKLRKNKIKISGNNNILYIGKNSLLRDSNIFIKGNNNIIYIGDDCVVNNTSIILDNEGSEIRIGNKTSIAKVQIVSLEPYKIEIGEDCMLSYDIEIRNTDSHKIYDKNTNERINEGSSINIGNHVWLGMRAIILKGVTIGDNSIVAAGSIVTKDVKANTIVSGNPAKQIKENVYWTREEVMQYQKLGDMSLDV</sequence>
<dbReference type="PROSITE" id="PS00101">
    <property type="entry name" value="HEXAPEP_TRANSFERASES"/>
    <property type="match status" value="1"/>
</dbReference>
<evidence type="ECO:0000256" key="2">
    <source>
        <dbReference type="ARBA" id="ARBA00022737"/>
    </source>
</evidence>
<dbReference type="SUPFAM" id="SSF51161">
    <property type="entry name" value="Trimeric LpxA-like enzymes"/>
    <property type="match status" value="1"/>
</dbReference>
<evidence type="ECO:0000256" key="1">
    <source>
        <dbReference type="ARBA" id="ARBA00022679"/>
    </source>
</evidence>
<name>A0A0S2ZP74_9FUSO</name>
<keyword evidence="2" id="KW-0677">Repeat</keyword>
<dbReference type="KEGG" id="fhw:RN87_09540"/>
<organism evidence="3">
    <name type="scientific">Fusobacterium hwasookii ChDC F174</name>
    <dbReference type="NCBI Taxonomy" id="1307442"/>
    <lineage>
        <taxon>Bacteria</taxon>
        <taxon>Fusobacteriati</taxon>
        <taxon>Fusobacteriota</taxon>
        <taxon>Fusobacteriia</taxon>
        <taxon>Fusobacteriales</taxon>
        <taxon>Fusobacteriaceae</taxon>
        <taxon>Fusobacterium</taxon>
    </lineage>
</organism>
<dbReference type="AlphaFoldDB" id="A0A0S2ZP74"/>
<protein>
    <submittedName>
        <fullName evidence="3">Transferase</fullName>
    </submittedName>
</protein>
<dbReference type="RefSeq" id="WP_029492871.1">
    <property type="nucleotide sequence ID" value="NZ_ATKF01000031.1"/>
</dbReference>
<dbReference type="InterPro" id="IPR018357">
    <property type="entry name" value="Hexapep_transf_CS"/>
</dbReference>
<dbReference type="OrthoDB" id="9782926at2"/>
<dbReference type="PANTHER" id="PTHR23416">
    <property type="entry name" value="SIALIC ACID SYNTHASE-RELATED"/>
    <property type="match status" value="1"/>
</dbReference>
<proteinExistence type="predicted"/>
<dbReference type="InterPro" id="IPR051159">
    <property type="entry name" value="Hexapeptide_acetyltransf"/>
</dbReference>
<keyword evidence="1 3" id="KW-0808">Transferase</keyword>
<dbReference type="Pfam" id="PF00132">
    <property type="entry name" value="Hexapep"/>
    <property type="match status" value="1"/>
</dbReference>
<dbReference type="Gene3D" id="2.160.10.10">
    <property type="entry name" value="Hexapeptide repeat proteins"/>
    <property type="match status" value="1"/>
</dbReference>
<dbReference type="PANTHER" id="PTHR23416:SF78">
    <property type="entry name" value="LIPOPOLYSACCHARIDE BIOSYNTHESIS O-ACETYL TRANSFERASE WBBJ-RELATED"/>
    <property type="match status" value="1"/>
</dbReference>
<dbReference type="InterPro" id="IPR011004">
    <property type="entry name" value="Trimer_LpxA-like_sf"/>
</dbReference>
<reference evidence="3 4" key="1">
    <citation type="submission" date="2015-11" db="EMBL/GenBank/DDBJ databases">
        <authorList>
            <person name="Zhang Y."/>
            <person name="Guo Z."/>
        </authorList>
    </citation>
    <scope>NUCLEOTIDE SEQUENCE [LARGE SCALE GENOMIC DNA]</scope>
    <source>
        <strain evidence="3 4">ChDC F174</strain>
    </source>
</reference>
<gene>
    <name evidence="3" type="ORF">RN87_09540</name>
</gene>
<accession>A0A0S2ZP74</accession>
<dbReference type="GO" id="GO:0016740">
    <property type="term" value="F:transferase activity"/>
    <property type="evidence" value="ECO:0007669"/>
    <property type="project" value="UniProtKB-KW"/>
</dbReference>
<dbReference type="InterPro" id="IPR001451">
    <property type="entry name" value="Hexapep"/>
</dbReference>